<dbReference type="Proteomes" id="UP001500420">
    <property type="component" value="Unassembled WGS sequence"/>
</dbReference>
<dbReference type="InterPro" id="IPR022965">
    <property type="entry name" value="Helicase_Hel308"/>
</dbReference>
<dbReference type="Pfam" id="PF00270">
    <property type="entry name" value="DEAD"/>
    <property type="match status" value="1"/>
</dbReference>
<dbReference type="SUPFAM" id="SSF158702">
    <property type="entry name" value="Sec63 N-terminal domain-like"/>
    <property type="match status" value="1"/>
</dbReference>
<comment type="similarity">
    <text evidence="11">Belongs to the helicase family. Hel308 subfamily.</text>
</comment>
<dbReference type="PANTHER" id="PTHR47961:SF10">
    <property type="entry name" value="ATP-DEPENDENT DNA HELICASE HEL308"/>
    <property type="match status" value="1"/>
</dbReference>
<keyword evidence="2 11" id="KW-0227">DNA damage</keyword>
<dbReference type="SMART" id="SM00490">
    <property type="entry name" value="HELICc"/>
    <property type="match status" value="1"/>
</dbReference>
<gene>
    <name evidence="11" type="primary">hel308</name>
    <name evidence="15" type="ORF">GCM10009020_10840</name>
</gene>
<dbReference type="GO" id="GO:0006281">
    <property type="term" value="P:DNA repair"/>
    <property type="evidence" value="ECO:0007669"/>
    <property type="project" value="UniProtKB-UniRule"/>
</dbReference>
<dbReference type="Gene3D" id="1.10.3380.30">
    <property type="match status" value="1"/>
</dbReference>
<dbReference type="InterPro" id="IPR011545">
    <property type="entry name" value="DEAD/DEAH_box_helicase_dom"/>
</dbReference>
<evidence type="ECO:0000313" key="16">
    <source>
        <dbReference type="Proteomes" id="UP001500420"/>
    </source>
</evidence>
<organism evidence="15 16">
    <name type="scientific">Natronoarchaeum mannanilyticum</name>
    <dbReference type="NCBI Taxonomy" id="926360"/>
    <lineage>
        <taxon>Archaea</taxon>
        <taxon>Methanobacteriati</taxon>
        <taxon>Methanobacteriota</taxon>
        <taxon>Stenosarchaea group</taxon>
        <taxon>Halobacteria</taxon>
        <taxon>Halobacteriales</taxon>
        <taxon>Natronoarchaeaceae</taxon>
    </lineage>
</organism>
<dbReference type="GO" id="GO:0005524">
    <property type="term" value="F:ATP binding"/>
    <property type="evidence" value="ECO:0007669"/>
    <property type="project" value="UniProtKB-UniRule"/>
</dbReference>
<comment type="function">
    <text evidence="11">DNA-dependent ATPase and 3'-5' DNA helicase that may be involved in repair of stalled replication forks.</text>
</comment>
<dbReference type="SUPFAM" id="SSF46785">
    <property type="entry name" value="Winged helix' DNA-binding domain"/>
    <property type="match status" value="1"/>
</dbReference>
<feature type="domain" description="Helicase C-terminal" evidence="14">
    <location>
        <begin position="227"/>
        <end position="417"/>
    </location>
</feature>
<evidence type="ECO:0000259" key="13">
    <source>
        <dbReference type="PROSITE" id="PS51192"/>
    </source>
</evidence>
<dbReference type="Pfam" id="PF20470">
    <property type="entry name" value="HTH_61"/>
    <property type="match status" value="1"/>
</dbReference>
<dbReference type="InterPro" id="IPR050474">
    <property type="entry name" value="Hel308_SKI2-like"/>
</dbReference>
<dbReference type="EC" id="5.6.2.4" evidence="11"/>
<evidence type="ECO:0000256" key="9">
    <source>
        <dbReference type="ARBA" id="ARBA00034617"/>
    </source>
</evidence>
<dbReference type="SMART" id="SM00487">
    <property type="entry name" value="DEXDc"/>
    <property type="match status" value="1"/>
</dbReference>
<dbReference type="AlphaFoldDB" id="A0AAV3T8B7"/>
<dbReference type="Gene3D" id="3.40.50.300">
    <property type="entry name" value="P-loop containing nucleotide triphosphate hydrolases"/>
    <property type="match status" value="2"/>
</dbReference>
<keyword evidence="5 11" id="KW-0067">ATP-binding</keyword>
<dbReference type="EMBL" id="BAAADV010000001">
    <property type="protein sequence ID" value="GAA0667203.1"/>
    <property type="molecule type" value="Genomic_DNA"/>
</dbReference>
<dbReference type="PROSITE" id="PS51192">
    <property type="entry name" value="HELICASE_ATP_BIND_1"/>
    <property type="match status" value="1"/>
</dbReference>
<evidence type="ECO:0000256" key="8">
    <source>
        <dbReference type="ARBA" id="ARBA00023235"/>
    </source>
</evidence>
<reference evidence="15 16" key="1">
    <citation type="journal article" date="2019" name="Int. J. Syst. Evol. Microbiol.">
        <title>The Global Catalogue of Microorganisms (GCM) 10K type strain sequencing project: providing services to taxonomists for standard genome sequencing and annotation.</title>
        <authorList>
            <consortium name="The Broad Institute Genomics Platform"/>
            <consortium name="The Broad Institute Genome Sequencing Center for Infectious Disease"/>
            <person name="Wu L."/>
            <person name="Ma J."/>
        </authorList>
    </citation>
    <scope>NUCLEOTIDE SEQUENCE [LARGE SCALE GENOMIC DNA]</scope>
    <source>
        <strain evidence="15 16">JCM 16328</strain>
    </source>
</reference>
<feature type="domain" description="Helicase ATP-binding" evidence="13">
    <location>
        <begin position="33"/>
        <end position="194"/>
    </location>
</feature>
<comment type="catalytic activity">
    <reaction evidence="9 11">
        <text>Couples ATP hydrolysis with the unwinding of duplex DNA by translocating in the 3'-5' direction.</text>
        <dbReference type="EC" id="5.6.2.4"/>
    </reaction>
</comment>
<dbReference type="Pfam" id="PF00271">
    <property type="entry name" value="Helicase_C"/>
    <property type="match status" value="1"/>
</dbReference>
<evidence type="ECO:0000256" key="6">
    <source>
        <dbReference type="ARBA" id="ARBA00023125"/>
    </source>
</evidence>
<evidence type="ECO:0000256" key="2">
    <source>
        <dbReference type="ARBA" id="ARBA00022763"/>
    </source>
</evidence>
<evidence type="ECO:0000256" key="10">
    <source>
        <dbReference type="ARBA" id="ARBA00048988"/>
    </source>
</evidence>
<feature type="compositionally biased region" description="Acidic residues" evidence="12">
    <location>
        <begin position="624"/>
        <end position="642"/>
    </location>
</feature>
<keyword evidence="3 11" id="KW-0378">Hydrolase</keyword>
<accession>A0AAV3T8B7</accession>
<comment type="catalytic activity">
    <reaction evidence="10 11">
        <text>ATP + H2O = ADP + phosphate + H(+)</text>
        <dbReference type="Rhea" id="RHEA:13065"/>
        <dbReference type="ChEBI" id="CHEBI:15377"/>
        <dbReference type="ChEBI" id="CHEBI:15378"/>
        <dbReference type="ChEBI" id="CHEBI:30616"/>
        <dbReference type="ChEBI" id="CHEBI:43474"/>
        <dbReference type="ChEBI" id="CHEBI:456216"/>
        <dbReference type="EC" id="5.6.2.4"/>
    </reaction>
</comment>
<dbReference type="GO" id="GO:0003677">
    <property type="term" value="F:DNA binding"/>
    <property type="evidence" value="ECO:0007669"/>
    <property type="project" value="UniProtKB-UniRule"/>
</dbReference>
<evidence type="ECO:0000259" key="14">
    <source>
        <dbReference type="PROSITE" id="PS51194"/>
    </source>
</evidence>
<evidence type="ECO:0000256" key="1">
    <source>
        <dbReference type="ARBA" id="ARBA00022741"/>
    </source>
</evidence>
<feature type="binding site" evidence="11">
    <location>
        <position position="28"/>
    </location>
    <ligand>
        <name>ATP</name>
        <dbReference type="ChEBI" id="CHEBI:30616"/>
    </ligand>
</feature>
<dbReference type="GO" id="GO:0043138">
    <property type="term" value="F:3'-5' DNA helicase activity"/>
    <property type="evidence" value="ECO:0007669"/>
    <property type="project" value="UniProtKB-UniRule"/>
</dbReference>
<evidence type="ECO:0000256" key="3">
    <source>
        <dbReference type="ARBA" id="ARBA00022801"/>
    </source>
</evidence>
<comment type="subunit">
    <text evidence="11">Monomer.</text>
</comment>
<feature type="region of interest" description="Disordered" evidence="12">
    <location>
        <begin position="620"/>
        <end position="642"/>
    </location>
</feature>
<dbReference type="PANTHER" id="PTHR47961">
    <property type="entry name" value="DNA POLYMERASE THETA, PUTATIVE (AFU_ORTHOLOGUE AFUA_1G05260)-RELATED"/>
    <property type="match status" value="1"/>
</dbReference>
<dbReference type="HAMAP" id="MF_00442">
    <property type="entry name" value="Helicase_Hel308"/>
    <property type="match status" value="1"/>
</dbReference>
<keyword evidence="4 11" id="KW-0347">Helicase</keyword>
<evidence type="ECO:0000256" key="7">
    <source>
        <dbReference type="ARBA" id="ARBA00023204"/>
    </source>
</evidence>
<proteinExistence type="inferred from homology"/>
<name>A0AAV3T8B7_9EURY</name>
<evidence type="ECO:0000313" key="15">
    <source>
        <dbReference type="EMBL" id="GAA0667203.1"/>
    </source>
</evidence>
<sequence>MEVRELPLEDRFVEHFEEKGIESLYPPQVAAVEAGVADDQRVVAALPTASGKTLVAQLAMLTADGPALYVVPLRALATEKYETFSELPGVSVGVATGDYDGDDDGFEDDDIVVATCEKVDSAIRNGAEWVERLACVVVDEVHLLDARGRGPTLEVTLAKLQRLRPDQQIVALSATVGNADEIADWLDAELVQSTWRPVDLKTGVYDDGAIAFEDGENRRIDADDRPPTTALVADALDEGGQSLVFVNSRREAQQLAAELADEGFAAAPEIAEEIGPDATTSTGEALASAAKGGVAFHHAGLRAEHRSIVENAFRERELRVLCATPTLAAGVNVPARRVIVRDTERFTGEGYDPLPVLEVHQMFGRAGRPGLDPYGEAVLVATGENADSLRERYVGAEPEPVESKLAAREPLRTHVLATVAGGFADSREGLRDVLASTFFAHQRDESELRDLTDEVLAYLDATGMLRRDGGLAATDLGRLVSRVYVDPLTGAEVVEAVETAAAMERVTALTILELVCDTEDMTTQHVRNDEAGRLSEFAMRREDQFTKSVSEFEGNFQSWLGTLKTARLLADWADGADAETIDERYGVAPGDVRRLAESAAWLLSATEVIAEHLADGAVGRDADAESDAAADGGETADADYESVVDRIRETREALVERED</sequence>
<dbReference type="InterPro" id="IPR036390">
    <property type="entry name" value="WH_DNA-bd_sf"/>
</dbReference>
<evidence type="ECO:0000256" key="4">
    <source>
        <dbReference type="ARBA" id="ARBA00022806"/>
    </source>
</evidence>
<protein>
    <recommendedName>
        <fullName evidence="11">ATP-dependent DNA helicase Hel308</fullName>
        <ecNumber evidence="11">5.6.2.4</ecNumber>
    </recommendedName>
    <alternativeName>
        <fullName evidence="11">DNA 3'-5' helicase Hel308</fullName>
    </alternativeName>
</protein>
<dbReference type="InterPro" id="IPR001650">
    <property type="entry name" value="Helicase_C-like"/>
</dbReference>
<dbReference type="InterPro" id="IPR048772">
    <property type="entry name" value="Hel308-like_dom4"/>
</dbReference>
<evidence type="ECO:0000256" key="12">
    <source>
        <dbReference type="SAM" id="MobiDB-lite"/>
    </source>
</evidence>
<dbReference type="SUPFAM" id="SSF52540">
    <property type="entry name" value="P-loop containing nucleoside triphosphate hydrolases"/>
    <property type="match status" value="1"/>
</dbReference>
<keyword evidence="6 11" id="KW-0238">DNA-binding</keyword>
<dbReference type="GO" id="GO:0016818">
    <property type="term" value="F:hydrolase activity, acting on acid anhydrides, in phosphorus-containing anhydrides"/>
    <property type="evidence" value="ECO:0007669"/>
    <property type="project" value="UniProtKB-UniRule"/>
</dbReference>
<dbReference type="Pfam" id="PF21280">
    <property type="entry name" value="Helicase_dom4_arc"/>
    <property type="match status" value="1"/>
</dbReference>
<dbReference type="InterPro" id="IPR027417">
    <property type="entry name" value="P-loop_NTPase"/>
</dbReference>
<dbReference type="RefSeq" id="WP_343772890.1">
    <property type="nucleotide sequence ID" value="NZ_BAAADV010000001.1"/>
</dbReference>
<dbReference type="CDD" id="cd18795">
    <property type="entry name" value="SF2_C_Ski2"/>
    <property type="match status" value="1"/>
</dbReference>
<dbReference type="InterPro" id="IPR046931">
    <property type="entry name" value="HTH_61"/>
</dbReference>
<dbReference type="InterPro" id="IPR014001">
    <property type="entry name" value="Helicase_ATP-bd"/>
</dbReference>
<evidence type="ECO:0000256" key="5">
    <source>
        <dbReference type="ARBA" id="ARBA00022840"/>
    </source>
</evidence>
<comment type="caution">
    <text evidence="15">The sequence shown here is derived from an EMBL/GenBank/DDBJ whole genome shotgun (WGS) entry which is preliminary data.</text>
</comment>
<keyword evidence="7 11" id="KW-0234">DNA repair</keyword>
<keyword evidence="8 11" id="KW-0413">Isomerase</keyword>
<evidence type="ECO:0000256" key="11">
    <source>
        <dbReference type="HAMAP-Rule" id="MF_00442"/>
    </source>
</evidence>
<keyword evidence="16" id="KW-1185">Reference proteome</keyword>
<dbReference type="PROSITE" id="PS51194">
    <property type="entry name" value="HELICASE_CTER"/>
    <property type="match status" value="1"/>
</dbReference>
<keyword evidence="1 11" id="KW-0547">Nucleotide-binding</keyword>